<proteinExistence type="predicted"/>
<protein>
    <submittedName>
        <fullName evidence="1">Uncharacterized protein</fullName>
    </submittedName>
</protein>
<dbReference type="AlphaFoldDB" id="A0A9P5RPM6"/>
<dbReference type="Proteomes" id="UP000748756">
    <property type="component" value="Unassembled WGS sequence"/>
</dbReference>
<evidence type="ECO:0000313" key="1">
    <source>
        <dbReference type="EMBL" id="KAF9139694.1"/>
    </source>
</evidence>
<accession>A0A9P5RPM6</accession>
<dbReference type="EMBL" id="JAAAUQ010001366">
    <property type="protein sequence ID" value="KAF9139694.1"/>
    <property type="molecule type" value="Genomic_DNA"/>
</dbReference>
<evidence type="ECO:0000313" key="2">
    <source>
        <dbReference type="Proteomes" id="UP000748756"/>
    </source>
</evidence>
<gene>
    <name evidence="1" type="ORF">BG015_001931</name>
</gene>
<keyword evidence="2" id="KW-1185">Reference proteome</keyword>
<sequence>MGTKPDDHLNYGLHEIFDHAVFKDDLFLQYRANLEEAMARAVPPQPNLLSHNSTAVHAEFRNIDSKVRSGFHNTRMEKTFTTAVKKTLDSNLQRLDKTITAGVGNTVSQQSDIFKGFFTDVMTKQYLAVARAVHRLVQDTLSDFLPYY</sequence>
<name>A0A9P5RPM6_9FUNG</name>
<reference evidence="1" key="1">
    <citation type="journal article" date="2020" name="Fungal Divers.">
        <title>Resolving the Mortierellaceae phylogeny through synthesis of multi-gene phylogenetics and phylogenomics.</title>
        <authorList>
            <person name="Vandepol N."/>
            <person name="Liber J."/>
            <person name="Desiro A."/>
            <person name="Na H."/>
            <person name="Kennedy M."/>
            <person name="Barry K."/>
            <person name="Grigoriev I.V."/>
            <person name="Miller A.N."/>
            <person name="O'Donnell K."/>
            <person name="Stajich J.E."/>
            <person name="Bonito G."/>
        </authorList>
    </citation>
    <scope>NUCLEOTIDE SEQUENCE</scope>
    <source>
        <strain evidence="1">NRRL 6426</strain>
    </source>
</reference>
<comment type="caution">
    <text evidence="1">The sequence shown here is derived from an EMBL/GenBank/DDBJ whole genome shotgun (WGS) entry which is preliminary data.</text>
</comment>
<organism evidence="1 2">
    <name type="scientific">Linnemannia schmuckeri</name>
    <dbReference type="NCBI Taxonomy" id="64567"/>
    <lineage>
        <taxon>Eukaryota</taxon>
        <taxon>Fungi</taxon>
        <taxon>Fungi incertae sedis</taxon>
        <taxon>Mucoromycota</taxon>
        <taxon>Mortierellomycotina</taxon>
        <taxon>Mortierellomycetes</taxon>
        <taxon>Mortierellales</taxon>
        <taxon>Mortierellaceae</taxon>
        <taxon>Linnemannia</taxon>
    </lineage>
</organism>